<feature type="transmembrane region" description="Helical" evidence="1">
    <location>
        <begin position="728"/>
        <end position="749"/>
    </location>
</feature>
<reference evidence="2 3" key="1">
    <citation type="submission" date="2017-03" db="EMBL/GenBank/DDBJ databases">
        <title>Isolation of Levoglucosan Utilizing Bacteria.</title>
        <authorList>
            <person name="Arya A.S."/>
        </authorList>
    </citation>
    <scope>NUCLEOTIDE SEQUENCE [LARGE SCALE GENOMIC DNA]</scope>
    <source>
        <strain evidence="2 3">MEC069</strain>
    </source>
</reference>
<dbReference type="Proteomes" id="UP000298246">
    <property type="component" value="Unassembled WGS sequence"/>
</dbReference>
<feature type="transmembrane region" description="Helical" evidence="1">
    <location>
        <begin position="335"/>
        <end position="353"/>
    </location>
</feature>
<dbReference type="AlphaFoldDB" id="A0A4Y8PSF8"/>
<sequence length="807" mass="92462">MKLIGYELLKIFTKKMIILLIPLLFVLNGYLYVKEQMDANAYLIQHRDEYYSFEKPFAAEPFEQSLEKIRSFKEQLGRFSALLYAARDPENPMLRSQVADIQKNDPLLIEAFNRSPYADDAELLRRDQYFSEIVFSQYQAIADYRPYLLGMQQKADKLLSVSIFQNEHSFSYRNIMKTPRDFVHLQEIPLHAGLDNGILSGTRFVITDLMLAILIFLLCVYLFLHEKETGLIRLLRTNKQGRGALIAAKLCALTFVTAMLAVVFYGSILWLADRLYGFGDVSRYVQSMGAFRHASLLLTVKQYLYAFVAGKALACLLLSFIFAVFFVLLDHASKIYVYVTALIGGSYIAYAFIHPFSYANIVKYINLFAFYHTFELLGDYKNINVFGFPYQHLWISAITAAVLLIGLPVLAVLLYVKRYIEHSRAVFAGGWNWLKSKLLRPSRSIHIFNHELFKMLVTGKGYLVVLIAIALGYSSIDIQEIRFNEDDAMYNRYTSIVSGEMNGANLSFIEAEKRKFDSLPDEYASAQAGYQSGKLTLLEYNDTISQLKLFELQRKAFERLYKQSRYLIELQREQEITGSFVNELSSNYIFNNPKRDLLNGLSFTVLLLLCVCTLFPMDYRNSMIALLRCSRRGRWTLFAYKHAVGYLIAGVFMLILYAPPVINLLRGYPALDWNAPIQSVELFRHVDLHIRIWEFVLLTHVLQLLGILLMTQCAVCLTLLVKKQAVAILLTSAFLVSPLLIQFTGMAFVRKFSFNNLFLLSTEFAQNGLIRSVALYFTVLAVISVCAGFISWHTYNDRLRISGGSAR</sequence>
<feature type="transmembrane region" description="Helical" evidence="1">
    <location>
        <begin position="597"/>
        <end position="617"/>
    </location>
</feature>
<accession>A0A4Y8PSF8</accession>
<evidence type="ECO:0000256" key="1">
    <source>
        <dbReference type="SAM" id="Phobius"/>
    </source>
</evidence>
<dbReference type="RefSeq" id="WP_134757243.1">
    <property type="nucleotide sequence ID" value="NZ_MYFO02000003.1"/>
</dbReference>
<feature type="transmembrane region" description="Helical" evidence="1">
    <location>
        <begin position="769"/>
        <end position="792"/>
    </location>
</feature>
<feature type="transmembrane region" description="Helical" evidence="1">
    <location>
        <begin position="245"/>
        <end position="272"/>
    </location>
</feature>
<keyword evidence="3" id="KW-1185">Reference proteome</keyword>
<keyword evidence="1" id="KW-0812">Transmembrane</keyword>
<feature type="transmembrane region" description="Helical" evidence="1">
    <location>
        <begin position="204"/>
        <end position="224"/>
    </location>
</feature>
<dbReference type="OrthoDB" id="1821982at2"/>
<keyword evidence="1" id="KW-1133">Transmembrane helix</keyword>
<dbReference type="EMBL" id="MYFO01000051">
    <property type="protein sequence ID" value="TFE83347.1"/>
    <property type="molecule type" value="Genomic_DNA"/>
</dbReference>
<feature type="transmembrane region" description="Helical" evidence="1">
    <location>
        <begin position="12"/>
        <end position="33"/>
    </location>
</feature>
<feature type="transmembrane region" description="Helical" evidence="1">
    <location>
        <begin position="303"/>
        <end position="328"/>
    </location>
</feature>
<organism evidence="2 3">
    <name type="scientific">Paenibacillus athensensis</name>
    <dbReference type="NCBI Taxonomy" id="1967502"/>
    <lineage>
        <taxon>Bacteria</taxon>
        <taxon>Bacillati</taxon>
        <taxon>Bacillota</taxon>
        <taxon>Bacilli</taxon>
        <taxon>Bacillales</taxon>
        <taxon>Paenibacillaceae</taxon>
        <taxon>Paenibacillus</taxon>
    </lineage>
</organism>
<keyword evidence="1" id="KW-0472">Membrane</keyword>
<name>A0A4Y8PSF8_9BACL</name>
<evidence type="ECO:0000313" key="3">
    <source>
        <dbReference type="Proteomes" id="UP000298246"/>
    </source>
</evidence>
<protein>
    <submittedName>
        <fullName evidence="2">Uncharacterized protein</fullName>
    </submittedName>
</protein>
<evidence type="ECO:0000313" key="2">
    <source>
        <dbReference type="EMBL" id="TFE83347.1"/>
    </source>
</evidence>
<feature type="transmembrane region" description="Helical" evidence="1">
    <location>
        <begin position="701"/>
        <end position="721"/>
    </location>
</feature>
<proteinExistence type="predicted"/>
<comment type="caution">
    <text evidence="2">The sequence shown here is derived from an EMBL/GenBank/DDBJ whole genome shotgun (WGS) entry which is preliminary data.</text>
</comment>
<gene>
    <name evidence="2" type="ORF">B5M42_23145</name>
</gene>
<feature type="transmembrane region" description="Helical" evidence="1">
    <location>
        <begin position="393"/>
        <end position="416"/>
    </location>
</feature>
<feature type="transmembrane region" description="Helical" evidence="1">
    <location>
        <begin position="638"/>
        <end position="658"/>
    </location>
</feature>
<feature type="transmembrane region" description="Helical" evidence="1">
    <location>
        <begin position="452"/>
        <end position="473"/>
    </location>
</feature>